<dbReference type="PANTHER" id="PTHR31900">
    <property type="entry name" value="F-BOX/RNI SUPERFAMILY PROTEIN-RELATED"/>
    <property type="match status" value="1"/>
</dbReference>
<keyword evidence="3" id="KW-1185">Reference proteome</keyword>
<dbReference type="SUPFAM" id="SSF52047">
    <property type="entry name" value="RNI-like"/>
    <property type="match status" value="1"/>
</dbReference>
<organism evidence="2 3">
    <name type="scientific">Nicotiana attenuata</name>
    <name type="common">Coyote tobacco</name>
    <dbReference type="NCBI Taxonomy" id="49451"/>
    <lineage>
        <taxon>Eukaryota</taxon>
        <taxon>Viridiplantae</taxon>
        <taxon>Streptophyta</taxon>
        <taxon>Embryophyta</taxon>
        <taxon>Tracheophyta</taxon>
        <taxon>Spermatophyta</taxon>
        <taxon>Magnoliopsida</taxon>
        <taxon>eudicotyledons</taxon>
        <taxon>Gunneridae</taxon>
        <taxon>Pentapetalae</taxon>
        <taxon>asterids</taxon>
        <taxon>lamiids</taxon>
        <taxon>Solanales</taxon>
        <taxon>Solanaceae</taxon>
        <taxon>Nicotianoideae</taxon>
        <taxon>Nicotianeae</taxon>
        <taxon>Nicotiana</taxon>
    </lineage>
</organism>
<dbReference type="Proteomes" id="UP000187609">
    <property type="component" value="Unassembled WGS sequence"/>
</dbReference>
<dbReference type="InterPro" id="IPR055357">
    <property type="entry name" value="LRR_At1g61320_AtMIF1"/>
</dbReference>
<proteinExistence type="predicted"/>
<dbReference type="Gene3D" id="3.80.10.10">
    <property type="entry name" value="Ribonuclease Inhibitor"/>
    <property type="match status" value="1"/>
</dbReference>
<evidence type="ECO:0000313" key="2">
    <source>
        <dbReference type="EMBL" id="OIT32749.1"/>
    </source>
</evidence>
<name>A0A314KVF8_NICAT</name>
<sequence length="497" mass="57869">MSARKRSCNFNEDRISGLPDAILIHILSLLPTLDSLNTILIRRFNHLWPFIHTLTFDQCMFPGHNCVYYSQANRPDYDERFLNFVRHVLLLNKSPTLYKFCLDFHFSLSHSIRQRVSNRTDRWQYDCLRSEKRMANEIGTWIQFALNKNLKVLDLSFSAHGTFEPQAYYDLPNFVLSSPYLVELRLAYCKINTKKKSDLKALKTFSLDNVMLMDQSMDCILSGCPVLEELTLWFCYGHRRLVLVNSNLKTLVLGIRWFGTRIHVSAPTLLSLEMSGTVEVLDITNVASIVEVSVNRMEKFDFKEYKDYQEMRVLLQTITGAKSLKLCSWFSLVFSSWQLTNLPAPTFSCKTLHLQLDFVKWHLPGILNLLKHCPCLENLIIEITAYYDYPSRNAASWIHSCDFDGDEYWNMVDTPVQCVTHHLKKVEVAGFVMEKHVIHFVEYLLRSSMVLEEMVIFAEKQTWIYGPITLMSYKVQEFEERLMNAPKVSASAAVLFY</sequence>
<dbReference type="PANTHER" id="PTHR31900:SF32">
    <property type="entry name" value="F-BOX_RNI_FBD-LIKE DOMAIN PROTEIN"/>
    <property type="match status" value="1"/>
</dbReference>
<dbReference type="InterPro" id="IPR032675">
    <property type="entry name" value="LRR_dom_sf"/>
</dbReference>
<dbReference type="AlphaFoldDB" id="A0A314KVF8"/>
<gene>
    <name evidence="2" type="ORF">A4A49_20137</name>
</gene>
<evidence type="ECO:0000313" key="3">
    <source>
        <dbReference type="Proteomes" id="UP000187609"/>
    </source>
</evidence>
<dbReference type="Pfam" id="PF23622">
    <property type="entry name" value="LRR_At1g61320_AtMIF1"/>
    <property type="match status" value="1"/>
</dbReference>
<evidence type="ECO:0000259" key="1">
    <source>
        <dbReference type="Pfam" id="PF23622"/>
    </source>
</evidence>
<protein>
    <submittedName>
        <fullName evidence="2">F-boxlrr-repeat protein</fullName>
    </submittedName>
</protein>
<dbReference type="Gramene" id="OIT32749">
    <property type="protein sequence ID" value="OIT32749"/>
    <property type="gene ID" value="A4A49_20137"/>
</dbReference>
<accession>A0A314KVF8</accession>
<dbReference type="STRING" id="49451.A0A314KVF8"/>
<dbReference type="OrthoDB" id="1939276at2759"/>
<dbReference type="InterPro" id="IPR050232">
    <property type="entry name" value="FBL13/AtMIF1-like"/>
</dbReference>
<feature type="domain" description="At1g61320/AtMIF1 LRR" evidence="1">
    <location>
        <begin position="127"/>
        <end position="456"/>
    </location>
</feature>
<comment type="caution">
    <text evidence="2">The sequence shown here is derived from an EMBL/GenBank/DDBJ whole genome shotgun (WGS) entry which is preliminary data.</text>
</comment>
<reference evidence="2" key="1">
    <citation type="submission" date="2016-11" db="EMBL/GenBank/DDBJ databases">
        <title>The genome of Nicotiana attenuata.</title>
        <authorList>
            <person name="Xu S."/>
            <person name="Brockmoeller T."/>
            <person name="Gaquerel E."/>
            <person name="Navarro A."/>
            <person name="Kuhl H."/>
            <person name="Gase K."/>
            <person name="Ling Z."/>
            <person name="Zhou W."/>
            <person name="Kreitzer C."/>
            <person name="Stanke M."/>
            <person name="Tang H."/>
            <person name="Lyons E."/>
            <person name="Pandey P."/>
            <person name="Pandey S.P."/>
            <person name="Timmermann B."/>
            <person name="Baldwin I.T."/>
        </authorList>
    </citation>
    <scope>NUCLEOTIDE SEQUENCE [LARGE SCALE GENOMIC DNA]</scope>
    <source>
        <strain evidence="2">UT</strain>
    </source>
</reference>
<dbReference type="EMBL" id="MJEQ01001001">
    <property type="protein sequence ID" value="OIT32749.1"/>
    <property type="molecule type" value="Genomic_DNA"/>
</dbReference>
<dbReference type="KEGG" id="nau:109206885"/>